<evidence type="ECO:0000256" key="1">
    <source>
        <dbReference type="SAM" id="MobiDB-lite"/>
    </source>
</evidence>
<dbReference type="Proteomes" id="UP000713880">
    <property type="component" value="Unassembled WGS sequence"/>
</dbReference>
<dbReference type="AlphaFoldDB" id="A0A939BC03"/>
<feature type="compositionally biased region" description="Polar residues" evidence="1">
    <location>
        <begin position="422"/>
        <end position="431"/>
    </location>
</feature>
<keyword evidence="3" id="KW-1185">Reference proteome</keyword>
<dbReference type="EMBL" id="JACJLV010000015">
    <property type="protein sequence ID" value="MBM6826676.1"/>
    <property type="molecule type" value="Genomic_DNA"/>
</dbReference>
<sequence>MRKELMNNLGLKILAFLAAVTLWFLVVNIDNPVTDRTFTDIPVTVVNDDIVTASNRTYQILDGTQQVNVTVTATRQELSRITADDIHAVADMRELTLGTQVPIKVTIEGHSYEEAYSTPRNLQVKIEEEARNNFPITPTTIGTVREGYVIGNLRADPEGVTIRGPKSVLNSINRVCAEVDVSGLSENAELEANLILYDVNNNVIDQTLLVNNLGDEGVSVEVELYQTKNVPIDIDTSGISAAEGYSIGEISCEPQEVLLSGDEDAMKELDEIQIPESELELAGLTERTERTVDITKYLPDGVTLVDPNANNVVVTIPVNQPGAQVFEVSTNSIVVSNLASNLEVSYGTTVDLELQIRGPEETLQSLTLAKKVSIDLKNYTSTGTYTVPLNVDLPEDCTLASEADVEIILRQKSNSTEDENGRNNAVQKQTE</sequence>
<dbReference type="PANTHER" id="PTHR37804">
    <property type="entry name" value="CDAA REGULATORY PROTEIN CDAR"/>
    <property type="match status" value="1"/>
</dbReference>
<dbReference type="RefSeq" id="WP_204908723.1">
    <property type="nucleotide sequence ID" value="NZ_JACJLV010000015.1"/>
</dbReference>
<name>A0A939BC03_9CLOT</name>
<evidence type="ECO:0008006" key="4">
    <source>
        <dbReference type="Google" id="ProtNLM"/>
    </source>
</evidence>
<dbReference type="Gene3D" id="2.170.120.40">
    <property type="entry name" value="YbbR-like domain"/>
    <property type="match status" value="2"/>
</dbReference>
<proteinExistence type="predicted"/>
<feature type="region of interest" description="Disordered" evidence="1">
    <location>
        <begin position="411"/>
        <end position="431"/>
    </location>
</feature>
<dbReference type="InterPro" id="IPR053154">
    <property type="entry name" value="c-di-AMP_regulator"/>
</dbReference>
<reference evidence="2" key="1">
    <citation type="submission" date="2020-08" db="EMBL/GenBank/DDBJ databases">
        <authorList>
            <person name="Cejkova D."/>
            <person name="Kubasova T."/>
            <person name="Jahodarova E."/>
            <person name="Rychlik I."/>
        </authorList>
    </citation>
    <scope>NUCLEOTIDE SEQUENCE</scope>
    <source>
        <strain evidence="2">An420c</strain>
    </source>
</reference>
<dbReference type="PANTHER" id="PTHR37804:SF1">
    <property type="entry name" value="CDAA REGULATORY PROTEIN CDAR"/>
    <property type="match status" value="1"/>
</dbReference>
<evidence type="ECO:0000313" key="3">
    <source>
        <dbReference type="Proteomes" id="UP000713880"/>
    </source>
</evidence>
<comment type="caution">
    <text evidence="2">The sequence shown here is derived from an EMBL/GenBank/DDBJ whole genome shotgun (WGS) entry which is preliminary data.</text>
</comment>
<accession>A0A939BC03</accession>
<dbReference type="InterPro" id="IPR012505">
    <property type="entry name" value="YbbR"/>
</dbReference>
<dbReference type="Pfam" id="PF07949">
    <property type="entry name" value="YbbR"/>
    <property type="match status" value="3"/>
</dbReference>
<protein>
    <recommendedName>
        <fullName evidence="4">YbbR-like protein</fullName>
    </recommendedName>
</protein>
<evidence type="ECO:0000313" key="2">
    <source>
        <dbReference type="EMBL" id="MBM6826676.1"/>
    </source>
</evidence>
<dbReference type="Gene3D" id="2.170.120.30">
    <property type="match status" value="2"/>
</dbReference>
<gene>
    <name evidence="2" type="ORF">H6A13_06095</name>
</gene>
<reference evidence="2" key="2">
    <citation type="journal article" date="2021" name="Sci. Rep.">
        <title>The distribution of antibiotic resistance genes in chicken gut microbiota commensals.</title>
        <authorList>
            <person name="Juricova H."/>
            <person name="Matiasovicova J."/>
            <person name="Kubasova T."/>
            <person name="Cejkova D."/>
            <person name="Rychlik I."/>
        </authorList>
    </citation>
    <scope>NUCLEOTIDE SEQUENCE</scope>
    <source>
        <strain evidence="2">An420c</strain>
    </source>
</reference>
<organism evidence="2 3">
    <name type="scientific">Mordavella massiliensis</name>
    <dbReference type="NCBI Taxonomy" id="1871024"/>
    <lineage>
        <taxon>Bacteria</taxon>
        <taxon>Bacillati</taxon>
        <taxon>Bacillota</taxon>
        <taxon>Clostridia</taxon>
        <taxon>Eubacteriales</taxon>
        <taxon>Clostridiaceae</taxon>
        <taxon>Mordavella</taxon>
    </lineage>
</organism>